<dbReference type="InterPro" id="IPR020846">
    <property type="entry name" value="MFS_dom"/>
</dbReference>
<dbReference type="InterPro" id="IPR036259">
    <property type="entry name" value="MFS_trans_sf"/>
</dbReference>
<evidence type="ECO:0000256" key="1">
    <source>
        <dbReference type="ARBA" id="ARBA00004651"/>
    </source>
</evidence>
<evidence type="ECO:0000313" key="8">
    <source>
        <dbReference type="EMBL" id="SFF17841.1"/>
    </source>
</evidence>
<evidence type="ECO:0000256" key="6">
    <source>
        <dbReference type="SAM" id="Phobius"/>
    </source>
</evidence>
<feature type="transmembrane region" description="Helical" evidence="6">
    <location>
        <begin position="235"/>
        <end position="256"/>
    </location>
</feature>
<dbReference type="CDD" id="cd06173">
    <property type="entry name" value="MFS_MefA_like"/>
    <property type="match status" value="1"/>
</dbReference>
<dbReference type="SUPFAM" id="SSF103473">
    <property type="entry name" value="MFS general substrate transporter"/>
    <property type="match status" value="1"/>
</dbReference>
<evidence type="ECO:0000259" key="7">
    <source>
        <dbReference type="PROSITE" id="PS50850"/>
    </source>
</evidence>
<reference evidence="9" key="1">
    <citation type="submission" date="2016-10" db="EMBL/GenBank/DDBJ databases">
        <authorList>
            <person name="Varghese N."/>
            <person name="Submissions S."/>
        </authorList>
    </citation>
    <scope>NUCLEOTIDE SEQUENCE [LARGE SCALE GENOMIC DNA]</scope>
    <source>
        <strain evidence="9">CGMCC 4.3510</strain>
    </source>
</reference>
<dbReference type="Gene3D" id="1.20.1250.20">
    <property type="entry name" value="MFS general substrate transporter like domains"/>
    <property type="match status" value="1"/>
</dbReference>
<feature type="transmembrane region" description="Helical" evidence="6">
    <location>
        <begin position="364"/>
        <end position="383"/>
    </location>
</feature>
<dbReference type="OrthoDB" id="145388at2"/>
<evidence type="ECO:0000256" key="2">
    <source>
        <dbReference type="ARBA" id="ARBA00022475"/>
    </source>
</evidence>
<accession>A0A1I2GMK2</accession>
<feature type="transmembrane region" description="Helical" evidence="6">
    <location>
        <begin position="187"/>
        <end position="204"/>
    </location>
</feature>
<dbReference type="Proteomes" id="UP000199323">
    <property type="component" value="Unassembled WGS sequence"/>
</dbReference>
<gene>
    <name evidence="8" type="ORF">SAMN05216251_109128</name>
</gene>
<feature type="transmembrane region" description="Helical" evidence="6">
    <location>
        <begin position="268"/>
        <end position="287"/>
    </location>
</feature>
<sequence>MSVDATEPSALAETAALPWRGGFGRLWSAAVVSRFGDGLRGAALPLLATSLTTNPLLISLVTAAGYLPWTVFGLLGGAVADRVDQRRAMRSVDAVRALLTGAFALTVALGHASITLLLVLAFALTTLQTLFDNAATALLPAVVPTTVLGRANSRLMTGQTIASAFIAAPLVAALLALSAGAPFAVDAASFAVAAALVASLPIPVRERPPRPAGRTLRRDMAEGLRTLWRDRVLRSLCAANTTANIGVGALVATLVLQVTGWLHAGHGGFAAVITAYGIGSVLGGAVAGRLGRWLGTARALAAGLLVQTGCLAVLGSVRSLPAAITVMAVFGALGMVWNVSEVTLLQERTPMALLGRVSAANRTLSVAGAPLGALLGGAAASAWGLNAPALVAAALFTCASGALIPALVSFRRVIN</sequence>
<feature type="transmembrane region" description="Helical" evidence="6">
    <location>
        <begin position="161"/>
        <end position="181"/>
    </location>
</feature>
<evidence type="ECO:0000256" key="4">
    <source>
        <dbReference type="ARBA" id="ARBA00022989"/>
    </source>
</evidence>
<feature type="transmembrane region" description="Helical" evidence="6">
    <location>
        <begin position="389"/>
        <end position="410"/>
    </location>
</feature>
<dbReference type="Pfam" id="PF07690">
    <property type="entry name" value="MFS_1"/>
    <property type="match status" value="1"/>
</dbReference>
<dbReference type="EMBL" id="FONG01000009">
    <property type="protein sequence ID" value="SFF17841.1"/>
    <property type="molecule type" value="Genomic_DNA"/>
</dbReference>
<evidence type="ECO:0000256" key="3">
    <source>
        <dbReference type="ARBA" id="ARBA00022692"/>
    </source>
</evidence>
<proteinExistence type="predicted"/>
<keyword evidence="4 6" id="KW-1133">Transmembrane helix</keyword>
<feature type="transmembrane region" description="Helical" evidence="6">
    <location>
        <begin position="299"/>
        <end position="317"/>
    </location>
</feature>
<protein>
    <submittedName>
        <fullName evidence="8">Predicted arabinose efflux permease, MFS family</fullName>
    </submittedName>
</protein>
<dbReference type="RefSeq" id="WP_093714432.1">
    <property type="nucleotide sequence ID" value="NZ_FONG01000009.1"/>
</dbReference>
<comment type="subcellular location">
    <subcellularLocation>
        <location evidence="1">Cell membrane</location>
        <topology evidence="1">Multi-pass membrane protein</topology>
    </subcellularLocation>
</comment>
<feature type="transmembrane region" description="Helical" evidence="6">
    <location>
        <begin position="56"/>
        <end position="76"/>
    </location>
</feature>
<dbReference type="GO" id="GO:0022857">
    <property type="term" value="F:transmembrane transporter activity"/>
    <property type="evidence" value="ECO:0007669"/>
    <property type="project" value="InterPro"/>
</dbReference>
<feature type="transmembrane region" description="Helical" evidence="6">
    <location>
        <begin position="97"/>
        <end position="124"/>
    </location>
</feature>
<dbReference type="GO" id="GO:0005886">
    <property type="term" value="C:plasma membrane"/>
    <property type="evidence" value="ECO:0007669"/>
    <property type="project" value="UniProtKB-SubCell"/>
</dbReference>
<keyword evidence="9" id="KW-1185">Reference proteome</keyword>
<dbReference type="PROSITE" id="PS50850">
    <property type="entry name" value="MFS"/>
    <property type="match status" value="1"/>
</dbReference>
<feature type="transmembrane region" description="Helical" evidence="6">
    <location>
        <begin position="130"/>
        <end position="149"/>
    </location>
</feature>
<dbReference type="InterPro" id="IPR011701">
    <property type="entry name" value="MFS"/>
</dbReference>
<feature type="domain" description="Major facilitator superfamily (MFS) profile" evidence="7">
    <location>
        <begin position="14"/>
        <end position="415"/>
    </location>
</feature>
<name>A0A1I2GMK2_9ACTN</name>
<keyword evidence="3 6" id="KW-0812">Transmembrane</keyword>
<dbReference type="PANTHER" id="PTHR23513:SF6">
    <property type="entry name" value="MAJOR FACILITATOR SUPERFAMILY ASSOCIATED DOMAIN-CONTAINING PROTEIN"/>
    <property type="match status" value="1"/>
</dbReference>
<dbReference type="PANTHER" id="PTHR23513">
    <property type="entry name" value="INTEGRAL MEMBRANE EFFLUX PROTEIN-RELATED"/>
    <property type="match status" value="1"/>
</dbReference>
<dbReference type="STRING" id="380248.SAMN05216251_109128"/>
<evidence type="ECO:0000256" key="5">
    <source>
        <dbReference type="ARBA" id="ARBA00023136"/>
    </source>
</evidence>
<feature type="transmembrane region" description="Helical" evidence="6">
    <location>
        <begin position="323"/>
        <end position="344"/>
    </location>
</feature>
<dbReference type="AlphaFoldDB" id="A0A1I2GMK2"/>
<keyword evidence="2" id="KW-1003">Cell membrane</keyword>
<evidence type="ECO:0000313" key="9">
    <source>
        <dbReference type="Proteomes" id="UP000199323"/>
    </source>
</evidence>
<organism evidence="8 9">
    <name type="scientific">Actinacidiphila alni</name>
    <dbReference type="NCBI Taxonomy" id="380248"/>
    <lineage>
        <taxon>Bacteria</taxon>
        <taxon>Bacillati</taxon>
        <taxon>Actinomycetota</taxon>
        <taxon>Actinomycetes</taxon>
        <taxon>Kitasatosporales</taxon>
        <taxon>Streptomycetaceae</taxon>
        <taxon>Actinacidiphila</taxon>
    </lineage>
</organism>
<keyword evidence="5 6" id="KW-0472">Membrane</keyword>